<dbReference type="Proteomes" id="UP000234254">
    <property type="component" value="Unassembled WGS sequence"/>
</dbReference>
<evidence type="ECO:0000313" key="3">
    <source>
        <dbReference type="Proteomes" id="UP000234254"/>
    </source>
</evidence>
<sequence>MQYKDAPITSSRGAGCQGQIQTDRMANPNESIEDYSRVMLQYTHKRMSSFTHVDQDKRSPSASSRSSGSSGSSNKSGTRAMASVPGPGGACHDGPSGSQDSMDTKAS</sequence>
<feature type="compositionally biased region" description="Low complexity" evidence="1">
    <location>
        <begin position="60"/>
        <end position="77"/>
    </location>
</feature>
<dbReference type="OrthoDB" id="4498167at2759"/>
<feature type="region of interest" description="Disordered" evidence="1">
    <location>
        <begin position="46"/>
        <end position="107"/>
    </location>
</feature>
<evidence type="ECO:0000256" key="1">
    <source>
        <dbReference type="SAM" id="MobiDB-lite"/>
    </source>
</evidence>
<keyword evidence="3" id="KW-1185">Reference proteome</keyword>
<protein>
    <submittedName>
        <fullName evidence="2">Uncharacterized protein</fullName>
    </submittedName>
</protein>
<dbReference type="AlphaFoldDB" id="A0A2I1D1Y0"/>
<feature type="compositionally biased region" description="Polar residues" evidence="1">
    <location>
        <begin position="8"/>
        <end position="29"/>
    </location>
</feature>
<organism evidence="2 3">
    <name type="scientific">Aspergillus campestris (strain IBT 28561)</name>
    <dbReference type="NCBI Taxonomy" id="1392248"/>
    <lineage>
        <taxon>Eukaryota</taxon>
        <taxon>Fungi</taxon>
        <taxon>Dikarya</taxon>
        <taxon>Ascomycota</taxon>
        <taxon>Pezizomycotina</taxon>
        <taxon>Eurotiomycetes</taxon>
        <taxon>Eurotiomycetidae</taxon>
        <taxon>Eurotiales</taxon>
        <taxon>Aspergillaceae</taxon>
        <taxon>Aspergillus</taxon>
        <taxon>Aspergillus subgen. Circumdati</taxon>
    </lineage>
</organism>
<dbReference type="VEuPathDB" id="FungiDB:P168DRAFT_319326"/>
<feature type="region of interest" description="Disordered" evidence="1">
    <location>
        <begin position="1"/>
        <end position="29"/>
    </location>
</feature>
<name>A0A2I1D1Y0_ASPC2</name>
<dbReference type="EMBL" id="MSFM01000007">
    <property type="protein sequence ID" value="PKY03867.1"/>
    <property type="molecule type" value="Genomic_DNA"/>
</dbReference>
<proteinExistence type="predicted"/>
<accession>A0A2I1D1Y0</accession>
<reference evidence="2" key="1">
    <citation type="submission" date="2016-12" db="EMBL/GenBank/DDBJ databases">
        <title>The genomes of Aspergillus section Nigri reveals drivers in fungal speciation.</title>
        <authorList>
            <consortium name="DOE Joint Genome Institute"/>
            <person name="Vesth T.C."/>
            <person name="Nybo J."/>
            <person name="Theobald S."/>
            <person name="Brandl J."/>
            <person name="Frisvad J.C."/>
            <person name="Nielsen K.F."/>
            <person name="Lyhne E.K."/>
            <person name="Kogle M.E."/>
            <person name="Kuo A."/>
            <person name="Riley R."/>
            <person name="Clum A."/>
            <person name="Nolan M."/>
            <person name="Lipzen A."/>
            <person name="Salamov A."/>
            <person name="Henrissat B."/>
            <person name="Wiebenga A."/>
            <person name="De vries R.P."/>
            <person name="Grigoriev I.V."/>
            <person name="Mortensen U.H."/>
            <person name="Andersen M.R."/>
            <person name="Baker S.E."/>
        </authorList>
    </citation>
    <scope>NUCLEOTIDE SEQUENCE</scope>
    <source>
        <strain evidence="2">IBT 28561</strain>
    </source>
</reference>
<gene>
    <name evidence="2" type="ORF">P168DRAFT_319326</name>
</gene>
<dbReference type="GeneID" id="36547789"/>
<evidence type="ECO:0000313" key="2">
    <source>
        <dbReference type="EMBL" id="PKY03867.1"/>
    </source>
</evidence>
<comment type="caution">
    <text evidence="2">The sequence shown here is derived from an EMBL/GenBank/DDBJ whole genome shotgun (WGS) entry which is preliminary data.</text>
</comment>
<dbReference type="RefSeq" id="XP_024692461.1">
    <property type="nucleotide sequence ID" value="XM_024840265.1"/>
</dbReference>